<comment type="caution">
    <text evidence="3">The sequence shown here is derived from an EMBL/GenBank/DDBJ whole genome shotgun (WGS) entry which is preliminary data.</text>
</comment>
<evidence type="ECO:0000256" key="2">
    <source>
        <dbReference type="SAM" id="MobiDB-lite"/>
    </source>
</evidence>
<evidence type="ECO:0000313" key="4">
    <source>
        <dbReference type="Proteomes" id="UP001457282"/>
    </source>
</evidence>
<organism evidence="3 4">
    <name type="scientific">Rubus argutus</name>
    <name type="common">Southern blackberry</name>
    <dbReference type="NCBI Taxonomy" id="59490"/>
    <lineage>
        <taxon>Eukaryota</taxon>
        <taxon>Viridiplantae</taxon>
        <taxon>Streptophyta</taxon>
        <taxon>Embryophyta</taxon>
        <taxon>Tracheophyta</taxon>
        <taxon>Spermatophyta</taxon>
        <taxon>Magnoliopsida</taxon>
        <taxon>eudicotyledons</taxon>
        <taxon>Gunneridae</taxon>
        <taxon>Pentapetalae</taxon>
        <taxon>rosids</taxon>
        <taxon>fabids</taxon>
        <taxon>Rosales</taxon>
        <taxon>Rosaceae</taxon>
        <taxon>Rosoideae</taxon>
        <taxon>Rosoideae incertae sedis</taxon>
        <taxon>Rubus</taxon>
    </lineage>
</organism>
<protein>
    <recommendedName>
        <fullName evidence="5">Ubiquitin-like protease family profile domain-containing protein</fullName>
    </recommendedName>
</protein>
<dbReference type="Gene3D" id="3.40.395.10">
    <property type="entry name" value="Adenoviral Proteinase, Chain A"/>
    <property type="match status" value="1"/>
</dbReference>
<gene>
    <name evidence="3" type="ORF">M0R45_000607</name>
</gene>
<evidence type="ECO:0000313" key="3">
    <source>
        <dbReference type="EMBL" id="KAK9904524.1"/>
    </source>
</evidence>
<dbReference type="AlphaFoldDB" id="A0AAW1VPF4"/>
<proteinExistence type="predicted"/>
<accession>A0AAW1VPF4</accession>
<dbReference type="Proteomes" id="UP001457282">
    <property type="component" value="Unassembled WGS sequence"/>
</dbReference>
<dbReference type="InterPro" id="IPR038765">
    <property type="entry name" value="Papain-like_cys_pep_sf"/>
</dbReference>
<keyword evidence="1" id="KW-0175">Coiled coil</keyword>
<dbReference type="SUPFAM" id="SSF54001">
    <property type="entry name" value="Cysteine proteinases"/>
    <property type="match status" value="1"/>
</dbReference>
<feature type="coiled-coil region" evidence="1">
    <location>
        <begin position="234"/>
        <end position="261"/>
    </location>
</feature>
<evidence type="ECO:0000256" key="1">
    <source>
        <dbReference type="SAM" id="Coils"/>
    </source>
</evidence>
<dbReference type="EMBL" id="JBEDUW010000190">
    <property type="protein sequence ID" value="KAK9904524.1"/>
    <property type="molecule type" value="Genomic_DNA"/>
</dbReference>
<reference evidence="3 4" key="1">
    <citation type="journal article" date="2023" name="G3 (Bethesda)">
        <title>A chromosome-length genome assembly and annotation of blackberry (Rubus argutus, cv. 'Hillquist').</title>
        <authorList>
            <person name="Bruna T."/>
            <person name="Aryal R."/>
            <person name="Dudchenko O."/>
            <person name="Sargent D.J."/>
            <person name="Mead D."/>
            <person name="Buti M."/>
            <person name="Cavallini A."/>
            <person name="Hytonen T."/>
            <person name="Andres J."/>
            <person name="Pham M."/>
            <person name="Weisz D."/>
            <person name="Mascagni F."/>
            <person name="Usai G."/>
            <person name="Natali L."/>
            <person name="Bassil N."/>
            <person name="Fernandez G.E."/>
            <person name="Lomsadze A."/>
            <person name="Armour M."/>
            <person name="Olukolu B."/>
            <person name="Poorten T."/>
            <person name="Britton C."/>
            <person name="Davik J."/>
            <person name="Ashrafi H."/>
            <person name="Aiden E.L."/>
            <person name="Borodovsky M."/>
            <person name="Worthington M."/>
        </authorList>
    </citation>
    <scope>NUCLEOTIDE SEQUENCE [LARGE SCALE GENOMIC DNA]</scope>
    <source>
        <strain evidence="3">PI 553951</strain>
    </source>
</reference>
<name>A0AAW1VPF4_RUBAR</name>
<feature type="region of interest" description="Disordered" evidence="2">
    <location>
        <begin position="306"/>
        <end position="327"/>
    </location>
</feature>
<evidence type="ECO:0008006" key="5">
    <source>
        <dbReference type="Google" id="ProtNLM"/>
    </source>
</evidence>
<keyword evidence="4" id="KW-1185">Reference proteome</keyword>
<sequence length="595" mass="68673">MTRQLCGVKRMSKAILEQKIKNVAKLRGNEDERDFVRLVCLYFCVTLFLCNSGNELGWNVVPYIEDIETMSQYAWAPLVTDHLLESIFHMNDRPESSCGCVIALLFWFCERTHFIEPIRGREHLEPKILKWNLPELYARMKVVSIQEMEVREKDEKQSTNNTPYGVKHSIEIGTTSDTKSLGEAPNIVDDFDPSKMFQLLPSQFYLEESQEGPSENVSDIPELKRRLQESIDLLEIERARNKTLSEENSKLRKEVVLLRQANSKDEIPIENLRKLRTKEQCKKPSVLEDYIVDNMKGRRGKEKIKIDNNDDAAVQEPPAKKEKKQKTVQQIGVRRLRVGKYMTKGDAEKLKESLSKNSGNCLWIGVHSRVTNKDASGILHEEAISRQVLDAYLEILSRHQHSMMEGGITSYFMPTFSWNVRDKEFIFLPIIHENDHFTLLVLNKRVGFWEHYNTMRPKRATTLDPCFVEAAKLHVEITNHFTFLKSHAKSIIKSGFIWKHVIRRGEVKLFQFKLSNEDRDLLIWLGGNFVDHFPIRSKKECPQQDSGSMDCGIGVMYIVKKLSEGEAVESTFNKGAMTSMRAHILGRLINEPNGV</sequence>